<dbReference type="Proteomes" id="UP000185192">
    <property type="component" value="Unassembled WGS sequence"/>
</dbReference>
<dbReference type="Gene3D" id="3.40.30.110">
    <property type="match status" value="2"/>
</dbReference>
<keyword evidence="3" id="KW-1185">Reference proteome</keyword>
<feature type="domain" description="GST N-terminal" evidence="1">
    <location>
        <begin position="2"/>
        <end position="81"/>
    </location>
</feature>
<dbReference type="InterPro" id="IPR036249">
    <property type="entry name" value="Thioredoxin-like_sf"/>
</dbReference>
<organism evidence="2 3">
    <name type="scientific">Parasphingorhabdus marina DSM 22363</name>
    <dbReference type="NCBI Taxonomy" id="1123272"/>
    <lineage>
        <taxon>Bacteria</taxon>
        <taxon>Pseudomonadati</taxon>
        <taxon>Pseudomonadota</taxon>
        <taxon>Alphaproteobacteria</taxon>
        <taxon>Sphingomonadales</taxon>
        <taxon>Sphingomonadaceae</taxon>
        <taxon>Parasphingorhabdus</taxon>
    </lineage>
</organism>
<proteinExistence type="predicted"/>
<evidence type="ECO:0000313" key="2">
    <source>
        <dbReference type="EMBL" id="SIN99806.1"/>
    </source>
</evidence>
<keyword evidence="2" id="KW-0808">Transferase</keyword>
<dbReference type="GO" id="GO:0016740">
    <property type="term" value="F:transferase activity"/>
    <property type="evidence" value="ECO:0007669"/>
    <property type="project" value="UniProtKB-KW"/>
</dbReference>
<sequence>MQNLVLHHYENSPFGQAMRLALGLKGLSWKSVEQPDICPKPDLSALTGGYERIPVLQVGADIYCDTALIVDVLEELKPEPSLYPEPMGFAGRMIALWSGGLWFMPAVGTALGTDPTIVSDEFWADRAKRFGMDRERFLPAVPHLVGQFEAGATLLAETLADGRDYVCGSSPGHADLLLYMNIRFVGFAGKQPDDFGTEVKAWYDRIDAIGYGDFEDWSGEQAIELAADSEPTGLCDVEAGSGFQAGDLVAVKTETPDPATVSGRLVGLSRRRISIERTDDLTGKVHVHFPRLGQILSPA</sequence>
<reference evidence="3" key="1">
    <citation type="submission" date="2016-11" db="EMBL/GenBank/DDBJ databases">
        <authorList>
            <person name="Varghese N."/>
            <person name="Submissions S."/>
        </authorList>
    </citation>
    <scope>NUCLEOTIDE SEQUENCE [LARGE SCALE GENOMIC DNA]</scope>
    <source>
        <strain evidence="3">DSM 22363</strain>
    </source>
</reference>
<gene>
    <name evidence="2" type="ORF">SAMN02745824_2583</name>
</gene>
<dbReference type="InterPro" id="IPR004045">
    <property type="entry name" value="Glutathione_S-Trfase_N"/>
</dbReference>
<dbReference type="AlphaFoldDB" id="A0A1N6FWR8"/>
<dbReference type="SUPFAM" id="SSF47616">
    <property type="entry name" value="GST C-terminal domain-like"/>
    <property type="match status" value="1"/>
</dbReference>
<dbReference type="STRING" id="1123272.SAMN02745824_2583"/>
<evidence type="ECO:0000313" key="3">
    <source>
        <dbReference type="Proteomes" id="UP000185192"/>
    </source>
</evidence>
<dbReference type="Pfam" id="PF13417">
    <property type="entry name" value="GST_N_3"/>
    <property type="match status" value="1"/>
</dbReference>
<protein>
    <submittedName>
        <fullName evidence="2">Glutathione S-transferase</fullName>
    </submittedName>
</protein>
<dbReference type="EMBL" id="FSQW01000002">
    <property type="protein sequence ID" value="SIN99806.1"/>
    <property type="molecule type" value="Genomic_DNA"/>
</dbReference>
<dbReference type="InterPro" id="IPR036282">
    <property type="entry name" value="Glutathione-S-Trfase_C_sf"/>
</dbReference>
<name>A0A1N6FWR8_9SPHN</name>
<dbReference type="SUPFAM" id="SSF52833">
    <property type="entry name" value="Thioredoxin-like"/>
    <property type="match status" value="1"/>
</dbReference>
<evidence type="ECO:0000259" key="1">
    <source>
        <dbReference type="PROSITE" id="PS50404"/>
    </source>
</evidence>
<accession>A0A1N6FWR8</accession>
<dbReference type="PROSITE" id="PS50404">
    <property type="entry name" value="GST_NTER"/>
    <property type="match status" value="1"/>
</dbReference>